<evidence type="ECO:0000313" key="8">
    <source>
        <dbReference type="EMBL" id="AGC71333.1"/>
    </source>
</evidence>
<dbReference type="EC" id="3.2.1.25" evidence="3"/>
<dbReference type="InterPro" id="IPR017853">
    <property type="entry name" value="GH"/>
</dbReference>
<dbReference type="InterPro" id="IPR054593">
    <property type="entry name" value="Beta-mannosidase-like_N2"/>
</dbReference>
<feature type="domain" description="Beta-mannosidase-like galactose-binding" evidence="7">
    <location>
        <begin position="58"/>
        <end position="132"/>
    </location>
</feature>
<sequence>MELTGTWRVIAADDELRRNGVGFDRDDANWDEIVVPSHWRTHPTFVAHDGPLLHRLRFEHDRPADGERLWIVFDGIFSQADVWLDGAYLGDPEGYFVPHAYDVTSLMRLGTEHVLAVEVTCAPQRGDTKRAITGAFQDPRIAGSWNPGGIWRPVRIERTGPVRIDRCRIVCRDANDKRAHLRVAARLDADAPHTVRLSTTVGGITLAHQQQSLAKGSNEVTWNLDVPEPSLWWPWSLGEQPLTDVTVEVDVDGTVSDRHTVRTGLREVAFQDWTFSVNGERLFTKGALLGPSRLALADSSPESLRHDLELAKEAGLDLVRLHRHIARPETYAAADELGMLLWQDFPLFGGYARSVRRQAVDQARAAVDLLGHHPSIVLWCGHDTPEAGALGQQLPTWNKTILDRWVKRAFERADESRPVIAHSGVPPHVPQLDGTDSNLAFGWERGEVGDLATIAATMPRMVRFVSGFGAQSVPDAEGVIQAMAWPDLDWAQLVAEHGMQRDAFEQHVPPSAFLRADDWRAASQRYQARVLRQQIETLRRLKYRPTGGFCFASLADAGPAISTAVLDHERRPKPAYQAVTEACRPVIVVADPLAPEVQSGTPIALDVHVVSDLRTVLDGIVCTAVLRWAGGSHRWAWRGDAPPDGCVRVGMVRFVVPDAPGDLWLDLTLEHGDLVATNRYEASIIRE</sequence>
<keyword evidence="4 8" id="KW-0378">Hydrolase</keyword>
<dbReference type="PANTHER" id="PTHR43730:SF1">
    <property type="entry name" value="BETA-MANNOSIDASE"/>
    <property type="match status" value="1"/>
</dbReference>
<evidence type="ECO:0000256" key="1">
    <source>
        <dbReference type="ARBA" id="ARBA00000829"/>
    </source>
</evidence>
<dbReference type="InterPro" id="IPR036156">
    <property type="entry name" value="Beta-gal/glucu_dom_sf"/>
</dbReference>
<dbReference type="InterPro" id="IPR013783">
    <property type="entry name" value="Ig-like_fold"/>
</dbReference>
<proteinExistence type="inferred from homology"/>
<comment type="similarity">
    <text evidence="2">Belongs to the glycosyl hydrolase 2 family.</text>
</comment>
<evidence type="ECO:0000256" key="4">
    <source>
        <dbReference type="ARBA" id="ARBA00022801"/>
    </source>
</evidence>
<name>L7VWA6_9BACT</name>
<dbReference type="EMBL" id="JX649868">
    <property type="protein sequence ID" value="AGC71333.1"/>
    <property type="molecule type" value="Genomic_DNA"/>
</dbReference>
<dbReference type="InterPro" id="IPR008979">
    <property type="entry name" value="Galactose-bd-like_sf"/>
</dbReference>
<organism evidence="8">
    <name type="scientific">uncultured bacterium A1Q1_fos_515</name>
    <dbReference type="NCBI Taxonomy" id="1256581"/>
    <lineage>
        <taxon>Bacteria</taxon>
        <taxon>environmental samples</taxon>
    </lineage>
</organism>
<dbReference type="Pfam" id="PF22666">
    <property type="entry name" value="Glyco_hydro_2_N2"/>
    <property type="match status" value="1"/>
</dbReference>
<dbReference type="Gene3D" id="2.60.40.10">
    <property type="entry name" value="Immunoglobulins"/>
    <property type="match status" value="1"/>
</dbReference>
<reference evidence="8" key="1">
    <citation type="submission" date="2012-09" db="EMBL/GenBank/DDBJ databases">
        <title>Metagenomic Characterization of a Microbial Community in Wastewater Detects High Levels of Antibiotic Resistance.</title>
        <authorList>
            <person name="Abrams M."/>
            <person name="Caldwell A."/>
            <person name="Vandaei E."/>
            <person name="Lee W."/>
            <person name="Perrott J."/>
            <person name="Khan S.Y."/>
            <person name="Ta J."/>
            <person name="Romero D."/>
            <person name="Nguyen V."/>
            <person name="Pourmand N."/>
            <person name="Ouverney C.C."/>
        </authorList>
    </citation>
    <scope>NUCLEOTIDE SEQUENCE</scope>
</reference>
<keyword evidence="5 8" id="KW-0326">Glycosidase</keyword>
<evidence type="ECO:0000259" key="7">
    <source>
        <dbReference type="Pfam" id="PF22666"/>
    </source>
</evidence>
<dbReference type="Pfam" id="PF00703">
    <property type="entry name" value="Glyco_hydro_2"/>
    <property type="match status" value="1"/>
</dbReference>
<dbReference type="InterPro" id="IPR050887">
    <property type="entry name" value="Beta-mannosidase_GH2"/>
</dbReference>
<evidence type="ECO:0000256" key="5">
    <source>
        <dbReference type="ARBA" id="ARBA00023295"/>
    </source>
</evidence>
<feature type="domain" description="Glycoside hydrolase family 2 immunoglobulin-like beta-sandwich" evidence="6">
    <location>
        <begin position="162"/>
        <end position="266"/>
    </location>
</feature>
<dbReference type="Gene3D" id="2.60.120.260">
    <property type="entry name" value="Galactose-binding domain-like"/>
    <property type="match status" value="1"/>
</dbReference>
<evidence type="ECO:0000256" key="3">
    <source>
        <dbReference type="ARBA" id="ARBA00012754"/>
    </source>
</evidence>
<dbReference type="GO" id="GO:0004567">
    <property type="term" value="F:beta-mannosidase activity"/>
    <property type="evidence" value="ECO:0007669"/>
    <property type="project" value="UniProtKB-EC"/>
</dbReference>
<dbReference type="GO" id="GO:0005975">
    <property type="term" value="P:carbohydrate metabolic process"/>
    <property type="evidence" value="ECO:0007669"/>
    <property type="project" value="InterPro"/>
</dbReference>
<dbReference type="SUPFAM" id="SSF49303">
    <property type="entry name" value="beta-Galactosidase/glucuronidase domain"/>
    <property type="match status" value="1"/>
</dbReference>
<comment type="catalytic activity">
    <reaction evidence="1">
        <text>Hydrolysis of terminal, non-reducing beta-D-mannose residues in beta-D-mannosides.</text>
        <dbReference type="EC" id="3.2.1.25"/>
    </reaction>
</comment>
<dbReference type="SUPFAM" id="SSF49785">
    <property type="entry name" value="Galactose-binding domain-like"/>
    <property type="match status" value="1"/>
</dbReference>
<accession>L7VWA6</accession>
<dbReference type="AlphaFoldDB" id="L7VWA6"/>
<protein>
    <recommendedName>
        <fullName evidence="3">beta-mannosidase</fullName>
        <ecNumber evidence="3">3.2.1.25</ecNumber>
    </recommendedName>
</protein>
<evidence type="ECO:0000256" key="2">
    <source>
        <dbReference type="ARBA" id="ARBA00007401"/>
    </source>
</evidence>
<dbReference type="InterPro" id="IPR006102">
    <property type="entry name" value="Ig-like_GH2"/>
</dbReference>
<dbReference type="Gene3D" id="3.20.20.80">
    <property type="entry name" value="Glycosidases"/>
    <property type="match status" value="1"/>
</dbReference>
<evidence type="ECO:0000259" key="6">
    <source>
        <dbReference type="Pfam" id="PF00703"/>
    </source>
</evidence>
<dbReference type="PANTHER" id="PTHR43730">
    <property type="entry name" value="BETA-MANNOSIDASE"/>
    <property type="match status" value="1"/>
</dbReference>
<dbReference type="GO" id="GO:0006516">
    <property type="term" value="P:glycoprotein catabolic process"/>
    <property type="evidence" value="ECO:0007669"/>
    <property type="project" value="TreeGrafter"/>
</dbReference>
<dbReference type="SUPFAM" id="SSF51445">
    <property type="entry name" value="(Trans)glycosidases"/>
    <property type="match status" value="1"/>
</dbReference>